<proteinExistence type="predicted"/>
<organism evidence="1 2">
    <name type="scientific">Anabaenopsis circularis NIES-21</name>
    <dbReference type="NCBI Taxonomy" id="1085406"/>
    <lineage>
        <taxon>Bacteria</taxon>
        <taxon>Bacillati</taxon>
        <taxon>Cyanobacteriota</taxon>
        <taxon>Cyanophyceae</taxon>
        <taxon>Nostocales</taxon>
        <taxon>Nodulariaceae</taxon>
        <taxon>Anabaenopsis</taxon>
    </lineage>
</organism>
<keyword evidence="2" id="KW-1185">Reference proteome</keyword>
<sequence>MLAFEESEPLMFGGRVDGVIVIRNYLPTLNPNHTRIPQLQVAKMQLRNNLKQSSTRNCPTTKRMTISFRIIRPEELF</sequence>
<evidence type="ECO:0000313" key="2">
    <source>
        <dbReference type="Proteomes" id="UP000218287"/>
    </source>
</evidence>
<dbReference type="AlphaFoldDB" id="A0A1Z4GEW6"/>
<accession>A0A1Z4GEW6</accession>
<evidence type="ECO:0000313" key="1">
    <source>
        <dbReference type="EMBL" id="BAY16029.1"/>
    </source>
</evidence>
<dbReference type="EMBL" id="AP018174">
    <property type="protein sequence ID" value="BAY16029.1"/>
    <property type="molecule type" value="Genomic_DNA"/>
</dbReference>
<name>A0A1Z4GEW6_9CYAN</name>
<gene>
    <name evidence="1" type="ORF">NIES21_18520</name>
</gene>
<reference evidence="1 2" key="1">
    <citation type="submission" date="2017-06" db="EMBL/GenBank/DDBJ databases">
        <title>Genome sequencing of cyanobaciteial culture collection at National Institute for Environmental Studies (NIES).</title>
        <authorList>
            <person name="Hirose Y."/>
            <person name="Shimura Y."/>
            <person name="Fujisawa T."/>
            <person name="Nakamura Y."/>
            <person name="Kawachi M."/>
        </authorList>
    </citation>
    <scope>NUCLEOTIDE SEQUENCE [LARGE SCALE GENOMIC DNA]</scope>
    <source>
        <strain evidence="1 2">NIES-21</strain>
    </source>
</reference>
<dbReference type="Proteomes" id="UP000218287">
    <property type="component" value="Chromosome"/>
</dbReference>
<protein>
    <submittedName>
        <fullName evidence="1">Uncharacterized protein</fullName>
    </submittedName>
</protein>